<reference evidence="1" key="2">
    <citation type="submission" date="2019-09" db="EMBL/GenBank/DDBJ databases">
        <title>Taxonomic note: a critical rebuttal of the proposed division of the genus Arcobacter into six genera, emended descriptions of Arcobacter anaerophilus and the genus Arcobacter, and an assessment of genus-level boundaries for Epsilonproteobacteria using in silico genomic comparator tools.</title>
        <authorList>
            <person name="On S.L.W."/>
            <person name="Miller W.G."/>
            <person name="Biggs P."/>
            <person name="Cornelius A."/>
            <person name="Vandamme P."/>
        </authorList>
    </citation>
    <scope>NUCLEOTIDE SEQUENCE [LARGE SCALE GENOMIC DNA]</scope>
    <source>
        <strain evidence="1">LMG 26638</strain>
    </source>
</reference>
<dbReference type="RefSeq" id="WP_130233711.1">
    <property type="nucleotide sequence ID" value="NZ_BMEF01000021.1"/>
</dbReference>
<name>A0A5C2HC45_9BACT</name>
<dbReference type="OrthoDB" id="9766710at2"/>
<dbReference type="Proteomes" id="UP000322726">
    <property type="component" value="Chromosome"/>
</dbReference>
<dbReference type="SUPFAM" id="SSF48452">
    <property type="entry name" value="TPR-like"/>
    <property type="match status" value="1"/>
</dbReference>
<protein>
    <submittedName>
        <fullName evidence="1">Tetratricopeptide repeat protein</fullName>
    </submittedName>
</protein>
<gene>
    <name evidence="1" type="ORF">APAC_1690</name>
</gene>
<organism evidence="1 2">
    <name type="scientific">Malaciobacter pacificus</name>
    <dbReference type="NCBI Taxonomy" id="1080223"/>
    <lineage>
        <taxon>Bacteria</taxon>
        <taxon>Pseudomonadati</taxon>
        <taxon>Campylobacterota</taxon>
        <taxon>Epsilonproteobacteria</taxon>
        <taxon>Campylobacterales</taxon>
        <taxon>Arcobacteraceae</taxon>
        <taxon>Malaciobacter</taxon>
    </lineage>
</organism>
<dbReference type="PROSITE" id="PS50005">
    <property type="entry name" value="TPR"/>
    <property type="match status" value="1"/>
</dbReference>
<evidence type="ECO:0000313" key="1">
    <source>
        <dbReference type="EMBL" id="QEP34786.1"/>
    </source>
</evidence>
<accession>A0A5C2HC45</accession>
<evidence type="ECO:0000313" key="2">
    <source>
        <dbReference type="Proteomes" id="UP000322726"/>
    </source>
</evidence>
<dbReference type="InterPro" id="IPR019734">
    <property type="entry name" value="TPR_rpt"/>
</dbReference>
<reference evidence="1" key="1">
    <citation type="submission" date="2019-09" db="EMBL/GenBank/DDBJ databases">
        <title>Complete genome sequencing of four Arcobacter species reveals a diverse suite of mobile elements.</title>
        <authorList>
            <person name="Miller W.G."/>
            <person name="Yee E."/>
            <person name="Bono J.L."/>
        </authorList>
    </citation>
    <scope>NUCLEOTIDE SEQUENCE [LARGE SCALE GENOMIC DNA]</scope>
    <source>
        <strain evidence="1">LMG 26638</strain>
    </source>
</reference>
<dbReference type="InterPro" id="IPR011990">
    <property type="entry name" value="TPR-like_helical_dom_sf"/>
</dbReference>
<dbReference type="AlphaFoldDB" id="A0A5C2HC45"/>
<dbReference type="Gene3D" id="1.25.40.10">
    <property type="entry name" value="Tetratricopeptide repeat domain"/>
    <property type="match status" value="2"/>
</dbReference>
<proteinExistence type="predicted"/>
<sequence length="427" mass="50490">MLASFTACSNDTINLETKDIKSYKSIETKEYPYEISYVMFALEYENQGRYPYAKSIYKKLFENTNNYEYLERFVSLSFHQKDYKSILEIITPNVLEQMKGIKQEETILRVYSFSLMKMDKKDESIYFAKKVLKLDPSDVNHELLGSIYLDSKNYQEAFNEFEKSFKINNSDSTLLTLTNIQYFYLKQNEKAKNTIAKYMEENGEHYALSLQLLTFYEKDKEEEKVLNLLTKLYNKYKNEKKEIAYKKVRDLLITYIAQKDIEKAIIFVKENNESDEILLDLYKSSNKANEAYILIEKMFKETNDYRYLGEMAVIEFEKAKNKQSVLNSVIVKFEKTLENISNHVYENYFAYLLIDYDIDVKKGITLVNKALKKQPDNLAYIDTLAWGEYKLNNCDIALKLMKKVVDKVGLEDSEVKLHWEKIKECSK</sequence>
<keyword evidence="2" id="KW-1185">Reference proteome</keyword>
<dbReference type="EMBL" id="CP035928">
    <property type="protein sequence ID" value="QEP34786.1"/>
    <property type="molecule type" value="Genomic_DNA"/>
</dbReference>
<dbReference type="KEGG" id="apai:APAC_1690"/>